<dbReference type="EMBL" id="JABFTP020000130">
    <property type="protein sequence ID" value="KAL3280447.1"/>
    <property type="molecule type" value="Genomic_DNA"/>
</dbReference>
<gene>
    <name evidence="1" type="ORF">HHI36_024082</name>
</gene>
<dbReference type="Proteomes" id="UP001516400">
    <property type="component" value="Unassembled WGS sequence"/>
</dbReference>
<comment type="caution">
    <text evidence="1">The sequence shown here is derived from an EMBL/GenBank/DDBJ whole genome shotgun (WGS) entry which is preliminary data.</text>
</comment>
<proteinExistence type="predicted"/>
<reference evidence="1 2" key="1">
    <citation type="journal article" date="2021" name="BMC Biol.">
        <title>Horizontally acquired antibacterial genes associated with adaptive radiation of ladybird beetles.</title>
        <authorList>
            <person name="Li H.S."/>
            <person name="Tang X.F."/>
            <person name="Huang Y.H."/>
            <person name="Xu Z.Y."/>
            <person name="Chen M.L."/>
            <person name="Du X.Y."/>
            <person name="Qiu B.Y."/>
            <person name="Chen P.T."/>
            <person name="Zhang W."/>
            <person name="Slipinski A."/>
            <person name="Escalona H.E."/>
            <person name="Waterhouse R.M."/>
            <person name="Zwick A."/>
            <person name="Pang H."/>
        </authorList>
    </citation>
    <scope>NUCLEOTIDE SEQUENCE [LARGE SCALE GENOMIC DNA]</scope>
    <source>
        <strain evidence="1">SYSU2018</strain>
    </source>
</reference>
<protein>
    <submittedName>
        <fullName evidence="1">Uncharacterized protein</fullName>
    </submittedName>
</protein>
<organism evidence="1 2">
    <name type="scientific">Cryptolaemus montrouzieri</name>
    <dbReference type="NCBI Taxonomy" id="559131"/>
    <lineage>
        <taxon>Eukaryota</taxon>
        <taxon>Metazoa</taxon>
        <taxon>Ecdysozoa</taxon>
        <taxon>Arthropoda</taxon>
        <taxon>Hexapoda</taxon>
        <taxon>Insecta</taxon>
        <taxon>Pterygota</taxon>
        <taxon>Neoptera</taxon>
        <taxon>Endopterygota</taxon>
        <taxon>Coleoptera</taxon>
        <taxon>Polyphaga</taxon>
        <taxon>Cucujiformia</taxon>
        <taxon>Coccinelloidea</taxon>
        <taxon>Coccinellidae</taxon>
        <taxon>Scymninae</taxon>
        <taxon>Scymnini</taxon>
        <taxon>Cryptolaemus</taxon>
    </lineage>
</organism>
<accession>A0ABD2NP21</accession>
<evidence type="ECO:0000313" key="1">
    <source>
        <dbReference type="EMBL" id="KAL3280447.1"/>
    </source>
</evidence>
<keyword evidence="2" id="KW-1185">Reference proteome</keyword>
<dbReference type="AlphaFoldDB" id="A0ABD2NP21"/>
<sequence>MDVIDEYEIEQMNTIINDKSSEMGAFKKTLLVKRLAQLTFPTIMKPLGCSCDTDGCNHYKMGSNSYQTELCAKNSTRLNTSTIFQDAEDYVPSSTYVTGNDDRSRLI</sequence>
<name>A0ABD2NP21_9CUCU</name>
<evidence type="ECO:0000313" key="2">
    <source>
        <dbReference type="Proteomes" id="UP001516400"/>
    </source>
</evidence>